<sequence>MEKLFKSRYLLYAFQKSKTMGSAPPSGGPRTGIPSKAGTRRGGAGAEPTPATNVDHDGPHAHKQLDPSQSEAVLGSARKHHGHSESTGSSMFSSLEDQKKHGEEMQGFEGGHPKLESYSFAEQKPGSKSLAGQFMEKFR</sequence>
<protein>
    <submittedName>
        <fullName evidence="2">Uncharacterized protein</fullName>
    </submittedName>
</protein>
<dbReference type="HOGENOM" id="CLU_2049491_0_0_1"/>
<feature type="compositionally biased region" description="Basic and acidic residues" evidence="1">
    <location>
        <begin position="54"/>
        <end position="65"/>
    </location>
</feature>
<name>C4JFE1_UNCRE</name>
<feature type="region of interest" description="Disordered" evidence="1">
    <location>
        <begin position="16"/>
        <end position="139"/>
    </location>
</feature>
<dbReference type="eggNOG" id="ENOG502T4C9">
    <property type="taxonomic scope" value="Eukaryota"/>
</dbReference>
<dbReference type="AlphaFoldDB" id="C4JFE1"/>
<evidence type="ECO:0000256" key="1">
    <source>
        <dbReference type="SAM" id="MobiDB-lite"/>
    </source>
</evidence>
<dbReference type="InParanoid" id="C4JFE1"/>
<reference evidence="3" key="1">
    <citation type="journal article" date="2009" name="Genome Res.">
        <title>Comparative genomic analyses of the human fungal pathogens Coccidioides and their relatives.</title>
        <authorList>
            <person name="Sharpton T.J."/>
            <person name="Stajich J.E."/>
            <person name="Rounsley S.D."/>
            <person name="Gardner M.J."/>
            <person name="Wortman J.R."/>
            <person name="Jordar V.S."/>
            <person name="Maiti R."/>
            <person name="Kodira C.D."/>
            <person name="Neafsey D.E."/>
            <person name="Zeng Q."/>
            <person name="Hung C.-Y."/>
            <person name="McMahan C."/>
            <person name="Muszewska A."/>
            <person name="Grynberg M."/>
            <person name="Mandel M.A."/>
            <person name="Kellner E.M."/>
            <person name="Barker B.M."/>
            <person name="Galgiani J.N."/>
            <person name="Orbach M.J."/>
            <person name="Kirkland T.N."/>
            <person name="Cole G.T."/>
            <person name="Henn M.R."/>
            <person name="Birren B.W."/>
            <person name="Taylor J.W."/>
        </authorList>
    </citation>
    <scope>NUCLEOTIDE SEQUENCE [LARGE SCALE GENOMIC DNA]</scope>
    <source>
        <strain evidence="3">UAMH 1704</strain>
    </source>
</reference>
<evidence type="ECO:0000313" key="3">
    <source>
        <dbReference type="Proteomes" id="UP000002058"/>
    </source>
</evidence>
<dbReference type="RefSeq" id="XP_002541439.1">
    <property type="nucleotide sequence ID" value="XM_002541393.1"/>
</dbReference>
<dbReference type="GeneID" id="8441774"/>
<dbReference type="VEuPathDB" id="FungiDB:UREG_00955"/>
<dbReference type="Proteomes" id="UP000002058">
    <property type="component" value="Unassembled WGS sequence"/>
</dbReference>
<dbReference type="EMBL" id="CH476615">
    <property type="protein sequence ID" value="EEP76106.1"/>
    <property type="molecule type" value="Genomic_DNA"/>
</dbReference>
<proteinExistence type="predicted"/>
<organism evidence="2 3">
    <name type="scientific">Uncinocarpus reesii (strain UAMH 1704)</name>
    <dbReference type="NCBI Taxonomy" id="336963"/>
    <lineage>
        <taxon>Eukaryota</taxon>
        <taxon>Fungi</taxon>
        <taxon>Dikarya</taxon>
        <taxon>Ascomycota</taxon>
        <taxon>Pezizomycotina</taxon>
        <taxon>Eurotiomycetes</taxon>
        <taxon>Eurotiomycetidae</taxon>
        <taxon>Onygenales</taxon>
        <taxon>Onygenaceae</taxon>
        <taxon>Uncinocarpus</taxon>
    </lineage>
</organism>
<keyword evidence="3" id="KW-1185">Reference proteome</keyword>
<dbReference type="KEGG" id="ure:UREG_00955"/>
<accession>C4JFE1</accession>
<gene>
    <name evidence="2" type="ORF">UREG_00955</name>
</gene>
<dbReference type="OrthoDB" id="4204446at2759"/>
<evidence type="ECO:0000313" key="2">
    <source>
        <dbReference type="EMBL" id="EEP76106.1"/>
    </source>
</evidence>
<dbReference type="OMA" id="LAGQFME"/>
<feature type="compositionally biased region" description="Polar residues" evidence="1">
    <location>
        <begin position="85"/>
        <end position="95"/>
    </location>
</feature>